<dbReference type="HOGENOM" id="CLU_079440_0_0_1"/>
<dbReference type="AlphaFoldDB" id="A0A0C9SX99"/>
<evidence type="ECO:0000313" key="2">
    <source>
        <dbReference type="EMBL" id="KII84215.1"/>
    </source>
</evidence>
<evidence type="ECO:0000256" key="1">
    <source>
        <dbReference type="SAM" id="MobiDB-lite"/>
    </source>
</evidence>
<proteinExistence type="predicted"/>
<gene>
    <name evidence="2" type="ORF">PLICRDRAFT_702144</name>
</gene>
<organism evidence="2 3">
    <name type="scientific">Plicaturopsis crispa FD-325 SS-3</name>
    <dbReference type="NCBI Taxonomy" id="944288"/>
    <lineage>
        <taxon>Eukaryota</taxon>
        <taxon>Fungi</taxon>
        <taxon>Dikarya</taxon>
        <taxon>Basidiomycota</taxon>
        <taxon>Agaricomycotina</taxon>
        <taxon>Agaricomycetes</taxon>
        <taxon>Agaricomycetidae</taxon>
        <taxon>Amylocorticiales</taxon>
        <taxon>Amylocorticiaceae</taxon>
        <taxon>Plicatura</taxon>
        <taxon>Plicaturopsis crispa</taxon>
    </lineage>
</organism>
<name>A0A0C9SX99_PLICR</name>
<accession>A0A0C9SX99</accession>
<dbReference type="OrthoDB" id="2628807at2759"/>
<dbReference type="EMBL" id="KN832572">
    <property type="protein sequence ID" value="KII84215.1"/>
    <property type="molecule type" value="Genomic_DNA"/>
</dbReference>
<sequence>MAMAVNVSLHRRPTFRPVALHFQSLLTDMAKSGTKPTTRPAKPYERKLSPPSGSGAATVADSPHSKTPPASSPSPKDASSSSASASADTFPKDLRGCYLESCELLNPTIRPRAGELRDWDITVLASGKVSEADANDFAAWSDSQLESLIEDFPPGDDKRWRAEILRKTKEQLDGPPDSIGRKPKPGEGDIHIRKIPDSKYSFRLWGRGLEARRQYCLDWVHSETGEAVNSPFGSQYELWSVPNRRTPMVPCASGRLATAEQAFGMALKDIPPGQEKFVLVEGTACLFKRPGKQSIYFEVPVRPRPVNVDPDILVLDFTGED</sequence>
<feature type="region of interest" description="Disordered" evidence="1">
    <location>
        <begin position="30"/>
        <end position="88"/>
    </location>
</feature>
<protein>
    <submittedName>
        <fullName evidence="2">Uncharacterized protein</fullName>
    </submittedName>
</protein>
<dbReference type="Proteomes" id="UP000053263">
    <property type="component" value="Unassembled WGS sequence"/>
</dbReference>
<feature type="region of interest" description="Disordered" evidence="1">
    <location>
        <begin position="167"/>
        <end position="190"/>
    </location>
</feature>
<keyword evidence="3" id="KW-1185">Reference proteome</keyword>
<evidence type="ECO:0000313" key="3">
    <source>
        <dbReference type="Proteomes" id="UP000053263"/>
    </source>
</evidence>
<feature type="compositionally biased region" description="Low complexity" evidence="1">
    <location>
        <begin position="65"/>
        <end position="88"/>
    </location>
</feature>
<reference evidence="2 3" key="1">
    <citation type="submission" date="2014-06" db="EMBL/GenBank/DDBJ databases">
        <title>Evolutionary Origins and Diversification of the Mycorrhizal Mutualists.</title>
        <authorList>
            <consortium name="DOE Joint Genome Institute"/>
            <consortium name="Mycorrhizal Genomics Consortium"/>
            <person name="Kohler A."/>
            <person name="Kuo A."/>
            <person name="Nagy L.G."/>
            <person name="Floudas D."/>
            <person name="Copeland A."/>
            <person name="Barry K.W."/>
            <person name="Cichocki N."/>
            <person name="Veneault-Fourrey C."/>
            <person name="LaButti K."/>
            <person name="Lindquist E.A."/>
            <person name="Lipzen A."/>
            <person name="Lundell T."/>
            <person name="Morin E."/>
            <person name="Murat C."/>
            <person name="Riley R."/>
            <person name="Ohm R."/>
            <person name="Sun H."/>
            <person name="Tunlid A."/>
            <person name="Henrissat B."/>
            <person name="Grigoriev I.V."/>
            <person name="Hibbett D.S."/>
            <person name="Martin F."/>
        </authorList>
    </citation>
    <scope>NUCLEOTIDE SEQUENCE [LARGE SCALE GENOMIC DNA]</scope>
    <source>
        <strain evidence="2 3">FD-325 SS-3</strain>
    </source>
</reference>